<dbReference type="InterPro" id="IPR025528">
    <property type="entry name" value="BrnA_antitoxin"/>
</dbReference>
<gene>
    <name evidence="2" type="ORF">Y5W_00684</name>
</gene>
<name>A0ABS0AQ56_9GAMM</name>
<evidence type="ECO:0000313" key="2">
    <source>
        <dbReference type="EMBL" id="MBF5055390.1"/>
    </source>
</evidence>
<evidence type="ECO:0000313" key="3">
    <source>
        <dbReference type="Proteomes" id="UP000662703"/>
    </source>
</evidence>
<keyword evidence="3" id="KW-1185">Reference proteome</keyword>
<reference evidence="2 3" key="1">
    <citation type="submission" date="2012-09" db="EMBL/GenBank/DDBJ databases">
        <title>Genome Sequence of alkane-degrading Bacterium Alcanivorax sp. 521-1.</title>
        <authorList>
            <person name="Lai Q."/>
            <person name="Shao Z."/>
        </authorList>
    </citation>
    <scope>NUCLEOTIDE SEQUENCE [LARGE SCALE GENOMIC DNA]</scope>
    <source>
        <strain evidence="2 3">521-1</strain>
    </source>
</reference>
<protein>
    <recommendedName>
        <fullName evidence="4">BrnA antitoxin family protein</fullName>
    </recommendedName>
</protein>
<evidence type="ECO:0000256" key="1">
    <source>
        <dbReference type="SAM" id="MobiDB-lite"/>
    </source>
</evidence>
<organism evidence="2 3">
    <name type="scientific">Alloalcanivorax profundimaris</name>
    <dbReference type="NCBI Taxonomy" id="2735259"/>
    <lineage>
        <taxon>Bacteria</taxon>
        <taxon>Pseudomonadati</taxon>
        <taxon>Pseudomonadota</taxon>
        <taxon>Gammaproteobacteria</taxon>
        <taxon>Oceanospirillales</taxon>
        <taxon>Alcanivoracaceae</taxon>
        <taxon>Alloalcanivorax</taxon>
    </lineage>
</organism>
<dbReference type="Pfam" id="PF14384">
    <property type="entry name" value="BrnA_antitoxin"/>
    <property type="match status" value="1"/>
</dbReference>
<sequence>MNANENASKKPWTDPDDAPEITEEMLDGAALYDGKKPVRRGRPPARNPKKQVTIRLPADVLERWKATGPGWQTRMAQRLSDI</sequence>
<dbReference type="Proteomes" id="UP000662703">
    <property type="component" value="Unassembled WGS sequence"/>
</dbReference>
<feature type="region of interest" description="Disordered" evidence="1">
    <location>
        <begin position="1"/>
        <end position="20"/>
    </location>
</feature>
<comment type="caution">
    <text evidence="2">The sequence shown here is derived from an EMBL/GenBank/DDBJ whole genome shotgun (WGS) entry which is preliminary data.</text>
</comment>
<accession>A0ABS0AQ56</accession>
<dbReference type="EMBL" id="ARXX01000007">
    <property type="protein sequence ID" value="MBF5055390.1"/>
    <property type="molecule type" value="Genomic_DNA"/>
</dbReference>
<evidence type="ECO:0008006" key="4">
    <source>
        <dbReference type="Google" id="ProtNLM"/>
    </source>
</evidence>
<proteinExistence type="predicted"/>
<dbReference type="RefSeq" id="WP_194864191.1">
    <property type="nucleotide sequence ID" value="NZ_ARXX01000007.1"/>
</dbReference>